<evidence type="ECO:0000256" key="1">
    <source>
        <dbReference type="SAM" id="MobiDB-lite"/>
    </source>
</evidence>
<dbReference type="Gramene" id="Psat05G0481800-T1">
    <property type="protein sequence ID" value="KAI5409153.1"/>
    <property type="gene ID" value="KIW84_054818"/>
</dbReference>
<accession>A0A9D4WU60</accession>
<feature type="compositionally biased region" description="Polar residues" evidence="1">
    <location>
        <begin position="96"/>
        <end position="108"/>
    </location>
</feature>
<dbReference type="Proteomes" id="UP001058974">
    <property type="component" value="Chromosome 5"/>
</dbReference>
<feature type="region of interest" description="Disordered" evidence="1">
    <location>
        <begin position="64"/>
        <end position="116"/>
    </location>
</feature>
<dbReference type="EMBL" id="JAMSHJ010000005">
    <property type="protein sequence ID" value="KAI5409153.1"/>
    <property type="molecule type" value="Genomic_DNA"/>
</dbReference>
<name>A0A9D4WU60_PEA</name>
<dbReference type="AlphaFoldDB" id="A0A9D4WU60"/>
<feature type="compositionally biased region" description="Polar residues" evidence="1">
    <location>
        <begin position="76"/>
        <end position="87"/>
    </location>
</feature>
<reference evidence="2 3" key="1">
    <citation type="journal article" date="2022" name="Nat. Genet.">
        <title>Improved pea reference genome and pan-genome highlight genomic features and evolutionary characteristics.</title>
        <authorList>
            <person name="Yang T."/>
            <person name="Liu R."/>
            <person name="Luo Y."/>
            <person name="Hu S."/>
            <person name="Wang D."/>
            <person name="Wang C."/>
            <person name="Pandey M.K."/>
            <person name="Ge S."/>
            <person name="Xu Q."/>
            <person name="Li N."/>
            <person name="Li G."/>
            <person name="Huang Y."/>
            <person name="Saxena R.K."/>
            <person name="Ji Y."/>
            <person name="Li M."/>
            <person name="Yan X."/>
            <person name="He Y."/>
            <person name="Liu Y."/>
            <person name="Wang X."/>
            <person name="Xiang C."/>
            <person name="Varshney R.K."/>
            <person name="Ding H."/>
            <person name="Gao S."/>
            <person name="Zong X."/>
        </authorList>
    </citation>
    <scope>NUCLEOTIDE SEQUENCE [LARGE SCALE GENOMIC DNA]</scope>
    <source>
        <strain evidence="2 3">cv. Zhongwan 6</strain>
    </source>
</reference>
<sequence>MSPINGMDMWPEVEAKELQPPLYKIIPDGPRKVRIRECGEDGARRRRAFSPKYNHQFIFLQRKPKGHKIEPYATQPDATQANATQPDATHVDATQPDATQPDATQPDATKSFFGDL</sequence>
<gene>
    <name evidence="2" type="ORF">KIW84_054818</name>
</gene>
<proteinExistence type="predicted"/>
<organism evidence="2 3">
    <name type="scientific">Pisum sativum</name>
    <name type="common">Garden pea</name>
    <name type="synonym">Lathyrus oleraceus</name>
    <dbReference type="NCBI Taxonomy" id="3888"/>
    <lineage>
        <taxon>Eukaryota</taxon>
        <taxon>Viridiplantae</taxon>
        <taxon>Streptophyta</taxon>
        <taxon>Embryophyta</taxon>
        <taxon>Tracheophyta</taxon>
        <taxon>Spermatophyta</taxon>
        <taxon>Magnoliopsida</taxon>
        <taxon>eudicotyledons</taxon>
        <taxon>Gunneridae</taxon>
        <taxon>Pentapetalae</taxon>
        <taxon>rosids</taxon>
        <taxon>fabids</taxon>
        <taxon>Fabales</taxon>
        <taxon>Fabaceae</taxon>
        <taxon>Papilionoideae</taxon>
        <taxon>50 kb inversion clade</taxon>
        <taxon>NPAAA clade</taxon>
        <taxon>Hologalegina</taxon>
        <taxon>IRL clade</taxon>
        <taxon>Fabeae</taxon>
        <taxon>Lathyrus</taxon>
    </lineage>
</organism>
<keyword evidence="3" id="KW-1185">Reference proteome</keyword>
<evidence type="ECO:0000313" key="3">
    <source>
        <dbReference type="Proteomes" id="UP001058974"/>
    </source>
</evidence>
<evidence type="ECO:0000313" key="2">
    <source>
        <dbReference type="EMBL" id="KAI5409153.1"/>
    </source>
</evidence>
<comment type="caution">
    <text evidence="2">The sequence shown here is derived from an EMBL/GenBank/DDBJ whole genome shotgun (WGS) entry which is preliminary data.</text>
</comment>
<protein>
    <submittedName>
        <fullName evidence="2">Uncharacterized protein</fullName>
    </submittedName>
</protein>